<evidence type="ECO:0000313" key="2">
    <source>
        <dbReference type="EMBL" id="AGH98711.1"/>
    </source>
</evidence>
<dbReference type="SUPFAM" id="SSF51905">
    <property type="entry name" value="FAD/NAD(P)-binding domain"/>
    <property type="match status" value="1"/>
</dbReference>
<dbReference type="GO" id="GO:0016491">
    <property type="term" value="F:oxidoreductase activity"/>
    <property type="evidence" value="ECO:0007669"/>
    <property type="project" value="InterPro"/>
</dbReference>
<dbReference type="AlphaFoldDB" id="M4VKT2"/>
<dbReference type="PATRIC" id="fig|349215.9.peg.1853"/>
<accession>M4VKT2</accession>
<reference evidence="2 3" key="1">
    <citation type="journal article" date="2013" name="ISME J.">
        <title>By their genes ye shall know them: genomic signatures of predatory bacteria.</title>
        <authorList>
            <person name="Pasternak Z."/>
            <person name="Pietrokovski S."/>
            <person name="Rotem O."/>
            <person name="Gophna U."/>
            <person name="Lurie-Weinberger M.N."/>
            <person name="Jurkevitch E."/>
        </authorList>
    </citation>
    <scope>NUCLEOTIDE SEQUENCE [LARGE SCALE GENOMIC DNA]</scope>
    <source>
        <strain evidence="2">EPB</strain>
    </source>
</reference>
<dbReference type="Pfam" id="PF01593">
    <property type="entry name" value="Amino_oxidase"/>
    <property type="match status" value="1"/>
</dbReference>
<dbReference type="Gene3D" id="3.50.50.60">
    <property type="entry name" value="FAD/NAD(P)-binding domain"/>
    <property type="match status" value="1"/>
</dbReference>
<dbReference type="EMBL" id="CP003538">
    <property type="protein sequence ID" value="AGH98711.1"/>
    <property type="molecule type" value="Genomic_DNA"/>
</dbReference>
<evidence type="ECO:0000313" key="3">
    <source>
        <dbReference type="Proteomes" id="UP000011932"/>
    </source>
</evidence>
<dbReference type="InterPro" id="IPR050464">
    <property type="entry name" value="Zeta_carotene_desat/Oxidored"/>
</dbReference>
<proteinExistence type="predicted"/>
<organism evidence="2 3">
    <name type="scientific">Micavibrio aeruginosavorus EPB</name>
    <dbReference type="NCBI Taxonomy" id="349215"/>
    <lineage>
        <taxon>Bacteria</taxon>
        <taxon>Pseudomonadati</taxon>
        <taxon>Bdellovibrionota</taxon>
        <taxon>Bdellovibrionia</taxon>
        <taxon>Bdellovibrionales</taxon>
        <taxon>Pseudobdellovibrionaceae</taxon>
        <taxon>Micavibrio</taxon>
    </lineage>
</organism>
<dbReference type="InterPro" id="IPR002937">
    <property type="entry name" value="Amino_oxidase"/>
</dbReference>
<sequence length="423" mass="47124">MGTHARKNIAVIGTGISGLGIASLLHPHHDVTLYEKNAYVGGHSRTVEAKTSDGVVPVDTGFIVFNKKNYPLLTRLFEHLDVPIVESDMSFGASVGGGWLEYGTRTVSGLLAQKTNLFRPAFWRMILDILKFNAQAKRYIDKDPAFTLGACLDELGMGRWFRDYYLLAMGGAIWSTPVGGMLDFPACTFIRFFENHGLLTVNDHPQWYTVRGGSREYVRRLTANFQDRILTNRGVVSVRRTESGVVVEDVSGDVRAFDEVVFACHADQALTMMADASADEKKILSAFKYQPNRAVLHSDTQFMPNRHDAWASWVYLSENVADANPCVSLSYWMNNLQPIGVKDTIIATLNPGRDPKADLVYDDYMFDHPVFDEGAIRGQSMIGSIQGKNKFWFCGAYQRYGFHEDGLASAVVVAAHMGIDPPW</sequence>
<dbReference type="HOGENOM" id="CLU_028123_1_0_5"/>
<dbReference type="KEGG" id="man:A11S_1910"/>
<dbReference type="InterPro" id="IPR036188">
    <property type="entry name" value="FAD/NAD-bd_sf"/>
</dbReference>
<feature type="domain" description="Amine oxidase" evidence="1">
    <location>
        <begin position="16"/>
        <end position="330"/>
    </location>
</feature>
<dbReference type="PANTHER" id="PTHR42923:SF17">
    <property type="entry name" value="AMINE OXIDASE DOMAIN-CONTAINING PROTEIN"/>
    <property type="match status" value="1"/>
</dbReference>
<protein>
    <submittedName>
        <fullName evidence="2">Amine oxidase, flavin-containing</fullName>
    </submittedName>
</protein>
<dbReference type="STRING" id="349215.A11S_1910"/>
<name>M4VKT2_9BACT</name>
<dbReference type="Proteomes" id="UP000011932">
    <property type="component" value="Chromosome"/>
</dbReference>
<dbReference type="OrthoDB" id="20837at2"/>
<evidence type="ECO:0000259" key="1">
    <source>
        <dbReference type="Pfam" id="PF01593"/>
    </source>
</evidence>
<gene>
    <name evidence="2" type="ORF">A11S_1910</name>
</gene>
<dbReference type="RefSeq" id="WP_015468238.1">
    <property type="nucleotide sequence ID" value="NC_020812.1"/>
</dbReference>
<dbReference type="Gene3D" id="1.10.405.20">
    <property type="match status" value="1"/>
</dbReference>
<dbReference type="PANTHER" id="PTHR42923">
    <property type="entry name" value="PROTOPORPHYRINOGEN OXIDASE"/>
    <property type="match status" value="1"/>
</dbReference>
<dbReference type="Gene3D" id="3.30.70.1990">
    <property type="match status" value="1"/>
</dbReference>